<name>A0A1H8IG97_9RHOB</name>
<proteinExistence type="predicted"/>
<evidence type="ECO:0000313" key="2">
    <source>
        <dbReference type="EMBL" id="SEN67391.1"/>
    </source>
</evidence>
<sequence length="62" mass="7017">MKYSLSLDCAITVVVWAVMGFSFFGLMWACIIGMVFSIKIASIWAWYKTPVADPRAVYGEQF</sequence>
<dbReference type="EMBL" id="FOCO01000020">
    <property type="protein sequence ID" value="SEN67391.1"/>
    <property type="molecule type" value="Genomic_DNA"/>
</dbReference>
<dbReference type="AlphaFoldDB" id="A0A1H8IG97"/>
<dbReference type="STRING" id="1077947.SAMN05216227_102029"/>
<evidence type="ECO:0000313" key="3">
    <source>
        <dbReference type="Proteomes" id="UP000183002"/>
    </source>
</evidence>
<keyword evidence="3" id="KW-1185">Reference proteome</keyword>
<feature type="transmembrane region" description="Helical" evidence="1">
    <location>
        <begin position="13"/>
        <end position="38"/>
    </location>
</feature>
<evidence type="ECO:0000256" key="1">
    <source>
        <dbReference type="SAM" id="Phobius"/>
    </source>
</evidence>
<keyword evidence="1" id="KW-0472">Membrane</keyword>
<dbReference type="Proteomes" id="UP000183002">
    <property type="component" value="Unassembled WGS sequence"/>
</dbReference>
<dbReference type="RefSeq" id="WP_050519939.1">
    <property type="nucleotide sequence ID" value="NZ_FOCO01000020.1"/>
</dbReference>
<keyword evidence="1" id="KW-1133">Transmembrane helix</keyword>
<keyword evidence="1" id="KW-0812">Transmembrane</keyword>
<reference evidence="2 3" key="1">
    <citation type="submission" date="2016-10" db="EMBL/GenBank/DDBJ databases">
        <authorList>
            <person name="de Groot N.N."/>
        </authorList>
    </citation>
    <scope>NUCLEOTIDE SEQUENCE [LARGE SCALE GENOMIC DNA]</scope>
    <source>
        <strain evidence="2 3">CGMCC 1.10836</strain>
    </source>
</reference>
<organism evidence="2 3">
    <name type="scientific">Pseudorhodobacter antarcticus</name>
    <dbReference type="NCBI Taxonomy" id="1077947"/>
    <lineage>
        <taxon>Bacteria</taxon>
        <taxon>Pseudomonadati</taxon>
        <taxon>Pseudomonadota</taxon>
        <taxon>Alphaproteobacteria</taxon>
        <taxon>Rhodobacterales</taxon>
        <taxon>Paracoccaceae</taxon>
        <taxon>Pseudorhodobacter</taxon>
    </lineage>
</organism>
<accession>A0A1H8IG97</accession>
<protein>
    <submittedName>
        <fullName evidence="2">Uncharacterized protein</fullName>
    </submittedName>
</protein>
<gene>
    <name evidence="2" type="ORF">SAMN05216227_102029</name>
</gene>